<feature type="compositionally biased region" description="Polar residues" evidence="11">
    <location>
        <begin position="519"/>
        <end position="539"/>
    </location>
</feature>
<dbReference type="Pfam" id="PF00293">
    <property type="entry name" value="NUDIX"/>
    <property type="match status" value="1"/>
</dbReference>
<reference evidence="14" key="1">
    <citation type="submission" date="2021-01" db="UniProtKB">
        <authorList>
            <consortium name="EnsemblMetazoa"/>
        </authorList>
    </citation>
    <scope>IDENTIFICATION</scope>
</reference>
<comment type="similarity">
    <text evidence="3">Belongs to the Nudix hydrolase family. DCP2 subfamily.</text>
</comment>
<dbReference type="SMART" id="SM01125">
    <property type="entry name" value="DCP2"/>
    <property type="match status" value="1"/>
</dbReference>
<dbReference type="FunFam" id="3.90.79.10:FF:000003">
    <property type="entry name" value="M7GpppN-mRNA hydrolase isoform 2"/>
    <property type="match status" value="1"/>
</dbReference>
<keyword evidence="6" id="KW-0378">Hydrolase</keyword>
<dbReference type="InterPro" id="IPR036189">
    <property type="entry name" value="DCP2_BoxA_sf"/>
</dbReference>
<evidence type="ECO:0000256" key="5">
    <source>
        <dbReference type="ARBA" id="ARBA00022723"/>
    </source>
</evidence>
<feature type="compositionally biased region" description="Polar residues" evidence="11">
    <location>
        <begin position="638"/>
        <end position="648"/>
    </location>
</feature>
<evidence type="ECO:0000256" key="2">
    <source>
        <dbReference type="ARBA" id="ARBA00004496"/>
    </source>
</evidence>
<dbReference type="GO" id="GO:0000184">
    <property type="term" value="P:nuclear-transcribed mRNA catabolic process, nonsense-mediated decay"/>
    <property type="evidence" value="ECO:0007669"/>
    <property type="project" value="InterPro"/>
</dbReference>
<dbReference type="PROSITE" id="PS51462">
    <property type="entry name" value="NUDIX"/>
    <property type="match status" value="1"/>
</dbReference>
<dbReference type="AlphaFoldDB" id="A0A7M7MFA2"/>
<keyword evidence="15" id="KW-1185">Reference proteome</keyword>
<dbReference type="InterPro" id="IPR020084">
    <property type="entry name" value="NUDIX_hydrolase_CS"/>
</dbReference>
<dbReference type="InterPro" id="IPR044099">
    <property type="entry name" value="Dcp2_NUDIX"/>
</dbReference>
<dbReference type="GO" id="GO:0140933">
    <property type="term" value="F:5'-(N(7)-methylguanosine 5'-triphospho)-[mRNA] hydrolase activity"/>
    <property type="evidence" value="ECO:0007669"/>
    <property type="project" value="UniProtKB-EC"/>
</dbReference>
<keyword evidence="12" id="KW-0472">Membrane</keyword>
<dbReference type="PANTHER" id="PTHR23114:SF17">
    <property type="entry name" value="M7GPPPN-MRNA HYDROLASE"/>
    <property type="match status" value="1"/>
</dbReference>
<evidence type="ECO:0000256" key="9">
    <source>
        <dbReference type="ARBA" id="ARBA00047661"/>
    </source>
</evidence>
<keyword evidence="5" id="KW-0479">Metal-binding</keyword>
<dbReference type="Proteomes" id="UP000594260">
    <property type="component" value="Unplaced"/>
</dbReference>
<evidence type="ECO:0000256" key="1">
    <source>
        <dbReference type="ARBA" id="ARBA00001936"/>
    </source>
</evidence>
<evidence type="ECO:0000256" key="4">
    <source>
        <dbReference type="ARBA" id="ARBA00022490"/>
    </source>
</evidence>
<dbReference type="InterPro" id="IPR015797">
    <property type="entry name" value="NUDIX_hydrolase-like_dom_sf"/>
</dbReference>
<dbReference type="PANTHER" id="PTHR23114">
    <property type="entry name" value="M7GPPPN-MRNA HYDROLASE"/>
    <property type="match status" value="1"/>
</dbReference>
<evidence type="ECO:0000256" key="10">
    <source>
        <dbReference type="ARBA" id="ARBA00078183"/>
    </source>
</evidence>
<evidence type="ECO:0000313" key="14">
    <source>
        <dbReference type="EnsemblMetazoa" id="XP_022657585"/>
    </source>
</evidence>
<dbReference type="InterPro" id="IPR000086">
    <property type="entry name" value="NUDIX_hydrolase_dom"/>
</dbReference>
<evidence type="ECO:0000313" key="15">
    <source>
        <dbReference type="Proteomes" id="UP000594260"/>
    </source>
</evidence>
<evidence type="ECO:0000256" key="8">
    <source>
        <dbReference type="ARBA" id="ARBA00023211"/>
    </source>
</evidence>
<evidence type="ECO:0000256" key="12">
    <source>
        <dbReference type="SAM" id="Phobius"/>
    </source>
</evidence>
<sequence length="675" mass="75595">MSLQDRFDSMTYAHFAPSRRYFTPVEARKLATFVQNMASLLKETVTEFANQPLQVFKTALANARTHDGSKPDNINTNSVFTNLSKINKEFQDVSHFFIPNTSLFKGLKTADGLAQLLALLGSTASTTKGVVARTILAKIAKKFLENKEASVSNSSRRNTRITRRTGRGYLDSEAIILFILGLGIGSVMGLGSVLIPMGLYGGYGAATVPINTQVTAGRRKRRDLTNHTNPNFSALEESFRRIRRSRHRQLGQDDYELHEILNDLSTRFLIHLPPGEKKDPTRLCFQMELAYWFYLDYYAGDGSGLPNLSMRDFTHALFAHIPGLRKYSKRTDDIIATWKQFKFAVPTFGCILVDDSLEQILLVQGYWSKGSWGFPKGKINENEKPHKCAAREVQEETGFDCSHMINKKVFLERRVGDHDQRLYIVHGVSRNTVFLPQTKKEIRSIRWFHLRDLPSFKKDPTPTERLGINSNAFFMIMPFVKPLRKMLNQLRQATGKSPLPMLKTPKPASEAGSIPKSKTGPSSVSGDSSTQLSNKINKQQNHRDAQSSTTGSRRSSVEHHARRSLSKLFDEAAKLQDVGDQFTITNNHGIMVNKNTSNSNHNVNNNNHVNNNVGGKGGKHNKSAKQGKRSAGVGSAGGSTESGRTAGNTYKPPNFDIPAWKNFKLDYDEYAKLVY</sequence>
<feature type="domain" description="Nudix hydrolase" evidence="13">
    <location>
        <begin position="343"/>
        <end position="474"/>
    </location>
</feature>
<feature type="transmembrane region" description="Helical" evidence="12">
    <location>
        <begin position="174"/>
        <end position="203"/>
    </location>
</feature>
<feature type="region of interest" description="Disordered" evidence="11">
    <location>
        <begin position="597"/>
        <end position="652"/>
    </location>
</feature>
<keyword evidence="12" id="KW-1133">Transmembrane helix</keyword>
<evidence type="ECO:0000256" key="11">
    <source>
        <dbReference type="SAM" id="MobiDB-lite"/>
    </source>
</evidence>
<keyword evidence="4" id="KW-0963">Cytoplasm</keyword>
<accession>A0A7M7MFA2</accession>
<dbReference type="RefSeq" id="XP_022657585.1">
    <property type="nucleotide sequence ID" value="XM_022801850.1"/>
</dbReference>
<comment type="subcellular location">
    <subcellularLocation>
        <location evidence="2">Cytoplasm</location>
    </subcellularLocation>
</comment>
<dbReference type="GO" id="GO:0003723">
    <property type="term" value="F:RNA binding"/>
    <property type="evidence" value="ECO:0007669"/>
    <property type="project" value="UniProtKB-KW"/>
</dbReference>
<feature type="region of interest" description="Disordered" evidence="11">
    <location>
        <begin position="494"/>
        <end position="563"/>
    </location>
</feature>
<evidence type="ECO:0000259" key="13">
    <source>
        <dbReference type="PROSITE" id="PS51462"/>
    </source>
</evidence>
<organism evidence="14 15">
    <name type="scientific">Varroa destructor</name>
    <name type="common">Honeybee mite</name>
    <dbReference type="NCBI Taxonomy" id="109461"/>
    <lineage>
        <taxon>Eukaryota</taxon>
        <taxon>Metazoa</taxon>
        <taxon>Ecdysozoa</taxon>
        <taxon>Arthropoda</taxon>
        <taxon>Chelicerata</taxon>
        <taxon>Arachnida</taxon>
        <taxon>Acari</taxon>
        <taxon>Parasitiformes</taxon>
        <taxon>Mesostigmata</taxon>
        <taxon>Gamasina</taxon>
        <taxon>Dermanyssoidea</taxon>
        <taxon>Varroidae</taxon>
        <taxon>Varroa</taxon>
    </lineage>
</organism>
<dbReference type="GO" id="GO:0000290">
    <property type="term" value="P:deadenylation-dependent decapping of nuclear-transcribed mRNA"/>
    <property type="evidence" value="ECO:0007669"/>
    <property type="project" value="InterPro"/>
</dbReference>
<keyword evidence="7" id="KW-0694">RNA-binding</keyword>
<dbReference type="CDD" id="cd03672">
    <property type="entry name" value="NUDIX_Dcp2p_Nudt20"/>
    <property type="match status" value="1"/>
</dbReference>
<dbReference type="GO" id="GO:0030145">
    <property type="term" value="F:manganese ion binding"/>
    <property type="evidence" value="ECO:0007669"/>
    <property type="project" value="InterPro"/>
</dbReference>
<evidence type="ECO:0000256" key="3">
    <source>
        <dbReference type="ARBA" id="ARBA00005279"/>
    </source>
</evidence>
<dbReference type="SUPFAM" id="SSF55811">
    <property type="entry name" value="Nudix"/>
    <property type="match status" value="1"/>
</dbReference>
<comment type="cofactor">
    <cofactor evidence="1">
        <name>Mn(2+)</name>
        <dbReference type="ChEBI" id="CHEBI:29035"/>
    </cofactor>
</comment>
<dbReference type="GO" id="GO:0000932">
    <property type="term" value="C:P-body"/>
    <property type="evidence" value="ECO:0007669"/>
    <property type="project" value="TreeGrafter"/>
</dbReference>
<dbReference type="OrthoDB" id="18996at2759"/>
<dbReference type="Gene3D" id="1.10.10.1050">
    <property type="entry name" value="Dcp2, box A domain"/>
    <property type="match status" value="1"/>
</dbReference>
<dbReference type="EnsemblMetazoa" id="XM_022801850">
    <property type="protein sequence ID" value="XP_022657585"/>
    <property type="gene ID" value="LOC111248845"/>
</dbReference>
<dbReference type="CTD" id="167227"/>
<keyword evidence="8" id="KW-0464">Manganese</keyword>
<dbReference type="Gene3D" id="3.90.79.10">
    <property type="entry name" value="Nucleoside Triphosphate Pyrophosphohydrolase"/>
    <property type="match status" value="1"/>
</dbReference>
<evidence type="ECO:0000256" key="6">
    <source>
        <dbReference type="ARBA" id="ARBA00022801"/>
    </source>
</evidence>
<dbReference type="InterPro" id="IPR007722">
    <property type="entry name" value="DCP2_BoxA"/>
</dbReference>
<feature type="compositionally biased region" description="Basic residues" evidence="11">
    <location>
        <begin position="617"/>
        <end position="628"/>
    </location>
</feature>
<proteinExistence type="inferred from homology"/>
<dbReference type="KEGG" id="vde:111248845"/>
<evidence type="ECO:0000256" key="7">
    <source>
        <dbReference type="ARBA" id="ARBA00022884"/>
    </source>
</evidence>
<dbReference type="PROSITE" id="PS00893">
    <property type="entry name" value="NUDIX_BOX"/>
    <property type="match status" value="1"/>
</dbReference>
<dbReference type="GeneID" id="111248845"/>
<dbReference type="SUPFAM" id="SSF140586">
    <property type="entry name" value="Dcp2 domain-like"/>
    <property type="match status" value="1"/>
</dbReference>
<dbReference type="Pfam" id="PF05026">
    <property type="entry name" value="DCP2"/>
    <property type="match status" value="1"/>
</dbReference>
<dbReference type="InParanoid" id="A0A7M7MFA2"/>
<protein>
    <recommendedName>
        <fullName evidence="10">mRNA-decapping enzyme 2</fullName>
    </recommendedName>
</protein>
<keyword evidence="12" id="KW-0812">Transmembrane</keyword>
<comment type="catalytic activity">
    <reaction evidence="9">
        <text>a 5'-end (N(7)-methyl 5'-triphosphoguanosine)-ribonucleoside in mRNA + H2O = N(7)-methyl-GDP + a 5'-end phospho-ribonucleoside in mRNA + 2 H(+)</text>
        <dbReference type="Rhea" id="RHEA:67484"/>
        <dbReference type="Rhea" id="RHEA-COMP:15692"/>
        <dbReference type="Rhea" id="RHEA-COMP:17167"/>
        <dbReference type="ChEBI" id="CHEBI:15377"/>
        <dbReference type="ChEBI" id="CHEBI:15378"/>
        <dbReference type="ChEBI" id="CHEBI:63714"/>
        <dbReference type="ChEBI" id="CHEBI:138282"/>
        <dbReference type="ChEBI" id="CHEBI:156461"/>
        <dbReference type="EC" id="3.6.1.62"/>
    </reaction>
    <physiologicalReaction direction="left-to-right" evidence="9">
        <dbReference type="Rhea" id="RHEA:67485"/>
    </physiologicalReaction>
</comment>
<feature type="compositionally biased region" description="Low complexity" evidence="11">
    <location>
        <begin position="597"/>
        <end position="613"/>
    </location>
</feature>
<name>A0A7M7MFA2_VARDE</name>